<gene>
    <name evidence="1" type="ORF">PCOR1329_LOCUS14967</name>
</gene>
<dbReference type="InterPro" id="IPR027417">
    <property type="entry name" value="P-loop_NTPase"/>
</dbReference>
<name>A0ABN9QZM4_9DINO</name>
<evidence type="ECO:0000313" key="2">
    <source>
        <dbReference type="Proteomes" id="UP001189429"/>
    </source>
</evidence>
<comment type="caution">
    <text evidence="1">The sequence shown here is derived from an EMBL/GenBank/DDBJ whole genome shotgun (WGS) entry which is preliminary data.</text>
</comment>
<sequence length="305" mass="35086">MAELGFGAGGCARALEVAGGRVTRNNPLAITPVEGGVPRANVSHAKPVIWVHIHKSMGTFIYSMAMLNHENVVRPSFHGNWWPYDTPDAVDKGKATHADCSKRAEYFAWSNVTWAQIEHTMDEYNLCHNHFNYGTLLRDPDTLAISKASMEMYTPDETIASMSCLVRRGNDTDLTHACNHAAPLKNDWRLWWFYDNFLVRTLGGYSVWSLPAGEITEEHAHKAIERLSKFEVVMFAEDFKDTAYLETAIGWRQEFFDTAYKRPSTHVVEFTDEQNKQARLTNRFDYMVYDHFKRIPMQKRVNKFH</sequence>
<keyword evidence="2" id="KW-1185">Reference proteome</keyword>
<accession>A0ABN9QZM4</accession>
<proteinExistence type="predicted"/>
<organism evidence="1 2">
    <name type="scientific">Prorocentrum cordatum</name>
    <dbReference type="NCBI Taxonomy" id="2364126"/>
    <lineage>
        <taxon>Eukaryota</taxon>
        <taxon>Sar</taxon>
        <taxon>Alveolata</taxon>
        <taxon>Dinophyceae</taxon>
        <taxon>Prorocentrales</taxon>
        <taxon>Prorocentraceae</taxon>
        <taxon>Prorocentrum</taxon>
    </lineage>
</organism>
<protein>
    <submittedName>
        <fullName evidence="1">Uncharacterized protein</fullName>
    </submittedName>
</protein>
<dbReference type="Gene3D" id="3.40.50.300">
    <property type="entry name" value="P-loop containing nucleotide triphosphate hydrolases"/>
    <property type="match status" value="1"/>
</dbReference>
<dbReference type="Proteomes" id="UP001189429">
    <property type="component" value="Unassembled WGS sequence"/>
</dbReference>
<evidence type="ECO:0000313" key="1">
    <source>
        <dbReference type="EMBL" id="CAK0809831.1"/>
    </source>
</evidence>
<dbReference type="EMBL" id="CAUYUJ010004492">
    <property type="protein sequence ID" value="CAK0809831.1"/>
    <property type="molecule type" value="Genomic_DNA"/>
</dbReference>
<reference evidence="1" key="1">
    <citation type="submission" date="2023-10" db="EMBL/GenBank/DDBJ databases">
        <authorList>
            <person name="Chen Y."/>
            <person name="Shah S."/>
            <person name="Dougan E. K."/>
            <person name="Thang M."/>
            <person name="Chan C."/>
        </authorList>
    </citation>
    <scope>NUCLEOTIDE SEQUENCE [LARGE SCALE GENOMIC DNA]</scope>
</reference>